<keyword evidence="5" id="KW-1185">Reference proteome</keyword>
<dbReference type="InterPro" id="IPR012938">
    <property type="entry name" value="Glc/Sorbosone_DH"/>
</dbReference>
<proteinExistence type="predicted"/>
<dbReference type="Gene3D" id="2.120.10.30">
    <property type="entry name" value="TolB, C-terminal domain"/>
    <property type="match status" value="1"/>
</dbReference>
<feature type="region of interest" description="Disordered" evidence="1">
    <location>
        <begin position="503"/>
        <end position="536"/>
    </location>
</feature>
<feature type="domain" description="Glucose/Sorbosone dehydrogenase" evidence="3">
    <location>
        <begin position="392"/>
        <end position="469"/>
    </location>
</feature>
<gene>
    <name evidence="4" type="ORF">SAMN04515668_4314</name>
</gene>
<sequence length="536" mass="57955">MRVFGIVGSVLLALFLRPAAAQTVTGAAGEEFAVRVLARQLSDPWEVAYGPDNHLWLTEAKGYRVSRLDPATGTRTVLLDLNAQREFPRYDKIPDSADGGKPWPQGGLMGLAVHPQLLQGKPYVYLVYIYRFAGAQQPGKGGAANYGGHFFTTRLVRYEYRPPQQSLINPVTLCDTLPGSNDHNAGRLLIAPVNGQDYLFYSTGDLGAGQFDNAGQPNHAQNPHRYAGKMLRFHLEPDADTGPTDQWLPNDNPFATPARQSAVWSLGHRNAQGLAYAVVGGTGRLYETEHGPYSDDEVNIIERGRNYGHPLIIGYADNNYNGLAAGVTKHAALPGAWNTSYPFIKSEQANAKAIGAATYRDPIASLYPNSHAFLTKLYAKTRAGDKDAPDWPSEAPSSLAVYTATAIPGWQNSLLMPTLKHGKLIRLQLNAAGTGVTGDTLVYFRAPVRYRDLALSPDGTRLYLATDSASVTSGPSKEDPKGTSCKGCILEYTYLRGGTQATAAAPTPAGQWWQPGRVSPATGPRVRRAAAPPVRK</sequence>
<evidence type="ECO:0000313" key="4">
    <source>
        <dbReference type="EMBL" id="SFQ77560.1"/>
    </source>
</evidence>
<accession>A0A1I6B9G6</accession>
<dbReference type="STRING" id="1227077.SAMN04515668_4314"/>
<dbReference type="EMBL" id="FOXS01000007">
    <property type="protein sequence ID" value="SFQ77560.1"/>
    <property type="molecule type" value="Genomic_DNA"/>
</dbReference>
<feature type="domain" description="Glucose/Sorbosone dehydrogenase" evidence="3">
    <location>
        <begin position="41"/>
        <end position="335"/>
    </location>
</feature>
<dbReference type="OrthoDB" id="9770043at2"/>
<dbReference type="InterPro" id="IPR011042">
    <property type="entry name" value="6-blade_b-propeller_TolB-like"/>
</dbReference>
<dbReference type="RefSeq" id="WP_092678136.1">
    <property type="nucleotide sequence ID" value="NZ_FOXS01000007.1"/>
</dbReference>
<feature type="chain" id="PRO_5011647911" evidence="2">
    <location>
        <begin position="22"/>
        <end position="536"/>
    </location>
</feature>
<dbReference type="PANTHER" id="PTHR19328">
    <property type="entry name" value="HEDGEHOG-INTERACTING PROTEIN"/>
    <property type="match status" value="1"/>
</dbReference>
<dbReference type="AlphaFoldDB" id="A0A1I6B9G6"/>
<dbReference type="InterPro" id="IPR011041">
    <property type="entry name" value="Quinoprot_gluc/sorb_DH_b-prop"/>
</dbReference>
<protein>
    <submittedName>
        <fullName evidence="4">Dehydrogenase, PQQ-dependent, s-GDH family</fullName>
    </submittedName>
</protein>
<dbReference type="Proteomes" id="UP000199029">
    <property type="component" value="Unassembled WGS sequence"/>
</dbReference>
<dbReference type="SUPFAM" id="SSF50952">
    <property type="entry name" value="Soluble quinoprotein glucose dehydrogenase"/>
    <property type="match status" value="1"/>
</dbReference>
<keyword evidence="2" id="KW-0732">Signal</keyword>
<name>A0A1I6B9G6_HYMAR</name>
<evidence type="ECO:0000313" key="5">
    <source>
        <dbReference type="Proteomes" id="UP000199029"/>
    </source>
</evidence>
<organism evidence="4 5">
    <name type="scientific">Hymenobacter arizonensis</name>
    <name type="common">Siccationidurans arizonensis</name>
    <dbReference type="NCBI Taxonomy" id="1227077"/>
    <lineage>
        <taxon>Bacteria</taxon>
        <taxon>Pseudomonadati</taxon>
        <taxon>Bacteroidota</taxon>
        <taxon>Cytophagia</taxon>
        <taxon>Cytophagales</taxon>
        <taxon>Hymenobacteraceae</taxon>
        <taxon>Hymenobacter</taxon>
    </lineage>
</organism>
<dbReference type="PANTHER" id="PTHR19328:SF13">
    <property type="entry name" value="HIPL1 PROTEIN"/>
    <property type="match status" value="1"/>
</dbReference>
<evidence type="ECO:0000259" key="3">
    <source>
        <dbReference type="Pfam" id="PF07995"/>
    </source>
</evidence>
<reference evidence="5" key="1">
    <citation type="submission" date="2016-10" db="EMBL/GenBank/DDBJ databases">
        <authorList>
            <person name="Varghese N."/>
            <person name="Submissions S."/>
        </authorList>
    </citation>
    <scope>NUCLEOTIDE SEQUENCE [LARGE SCALE GENOMIC DNA]</scope>
    <source>
        <strain evidence="5">OR362-8,ATCC BAA-1266,JCM 13504</strain>
    </source>
</reference>
<evidence type="ECO:0000256" key="1">
    <source>
        <dbReference type="SAM" id="MobiDB-lite"/>
    </source>
</evidence>
<evidence type="ECO:0000256" key="2">
    <source>
        <dbReference type="SAM" id="SignalP"/>
    </source>
</evidence>
<feature type="signal peptide" evidence="2">
    <location>
        <begin position="1"/>
        <end position="21"/>
    </location>
</feature>
<dbReference type="Pfam" id="PF07995">
    <property type="entry name" value="GSDH"/>
    <property type="match status" value="2"/>
</dbReference>